<evidence type="ECO:0000256" key="2">
    <source>
        <dbReference type="ARBA" id="ARBA00022723"/>
    </source>
</evidence>
<keyword evidence="3" id="KW-0677">Repeat</keyword>
<dbReference type="AlphaFoldDB" id="A0A2P5D6H1"/>
<dbReference type="InterPro" id="IPR003604">
    <property type="entry name" value="Matrin/U1-like-C_Znf_C2H2"/>
</dbReference>
<dbReference type="Gene3D" id="3.30.160.60">
    <property type="entry name" value="Classic Zinc Finger"/>
    <property type="match status" value="4"/>
</dbReference>
<dbReference type="GO" id="GO:0003676">
    <property type="term" value="F:nucleic acid binding"/>
    <property type="evidence" value="ECO:0007669"/>
    <property type="project" value="InterPro"/>
</dbReference>
<dbReference type="PANTHER" id="PTHR46144">
    <property type="entry name" value="ZINC FINGER PROTEIN 385B-LIKE"/>
    <property type="match status" value="1"/>
</dbReference>
<dbReference type="GO" id="GO:0008270">
    <property type="term" value="F:zinc ion binding"/>
    <property type="evidence" value="ECO:0007669"/>
    <property type="project" value="UniProtKB-KW"/>
</dbReference>
<keyword evidence="5" id="KW-0862">Zinc</keyword>
<evidence type="ECO:0000259" key="8">
    <source>
        <dbReference type="SMART" id="SM00355"/>
    </source>
</evidence>
<feature type="region of interest" description="Disordered" evidence="7">
    <location>
        <begin position="315"/>
        <end position="341"/>
    </location>
</feature>
<dbReference type="STRING" id="3476.A0A2P5D6H1"/>
<dbReference type="OrthoDB" id="434647at2759"/>
<evidence type="ECO:0000256" key="4">
    <source>
        <dbReference type="ARBA" id="ARBA00022771"/>
    </source>
</evidence>
<feature type="domain" description="U1-type" evidence="9">
    <location>
        <begin position="276"/>
        <end position="310"/>
    </location>
</feature>
<evidence type="ECO:0000313" key="10">
    <source>
        <dbReference type="EMBL" id="PON68891.1"/>
    </source>
</evidence>
<evidence type="ECO:0000256" key="6">
    <source>
        <dbReference type="ARBA" id="ARBA00023242"/>
    </source>
</evidence>
<gene>
    <name evidence="10" type="ORF">PanWU01x14_092080</name>
</gene>
<evidence type="ECO:0000256" key="3">
    <source>
        <dbReference type="ARBA" id="ARBA00022737"/>
    </source>
</evidence>
<feature type="domain" description="C2H2-type" evidence="8">
    <location>
        <begin position="134"/>
        <end position="158"/>
    </location>
</feature>
<dbReference type="InterPro" id="IPR051868">
    <property type="entry name" value="ZN346_ZMAT4"/>
</dbReference>
<feature type="domain" description="U1-type" evidence="9">
    <location>
        <begin position="131"/>
        <end position="165"/>
    </location>
</feature>
<evidence type="ECO:0000256" key="7">
    <source>
        <dbReference type="SAM" id="MobiDB-lite"/>
    </source>
</evidence>
<sequence>MFGPNWSYNFPDQSHPTNPNTPFLCFPQPLTSEPYIHHPPGTDPYANSGSYPLTHVGFQAQASFGEDANAASRNWVVKQVAPIRYDAIVTSGNENSLLSTSSNSSGNSSWQHQPLATDGTNTFITQQAKVSQTVRCDVCNVDCNTRDVYEKHLLGKKHSKNLQMKSNPTTALLTGSITINNTSFPNQTSAAAASAELETKRWQLMKSGTALDSIRVCTICNVVCNSQEVFNTHMAGKKHAVQAGLAALGEIGPYFAAVRSQFDGTWKKVPKKVKIVQSVWCDVCKVNSNSNDSYVAHLSGKKHQKNLEKLRKLNNTSSLTDSSSASTTLIIGPTENPEAHKNTIVNTSNKAGEENLEMKMRKVMEAGGAAGAIRMCTICNVVCNSETVFNSHLGGQKHLDMLKKLSEAGTAIPGPYLDTASRT</sequence>
<dbReference type="InterPro" id="IPR036236">
    <property type="entry name" value="Znf_C2H2_sf"/>
</dbReference>
<accession>A0A2P5D6H1</accession>
<keyword evidence="6" id="KW-0539">Nucleus</keyword>
<dbReference type="Pfam" id="PF12874">
    <property type="entry name" value="zf-met"/>
    <property type="match status" value="4"/>
</dbReference>
<reference evidence="11" key="1">
    <citation type="submission" date="2016-06" db="EMBL/GenBank/DDBJ databases">
        <title>Parallel loss of symbiosis genes in relatives of nitrogen-fixing non-legume Parasponia.</title>
        <authorList>
            <person name="Van Velzen R."/>
            <person name="Holmer R."/>
            <person name="Bu F."/>
            <person name="Rutten L."/>
            <person name="Van Zeijl A."/>
            <person name="Liu W."/>
            <person name="Santuari L."/>
            <person name="Cao Q."/>
            <person name="Sharma T."/>
            <person name="Shen D."/>
            <person name="Roswanjaya Y."/>
            <person name="Wardhani T."/>
            <person name="Kalhor M.S."/>
            <person name="Jansen J."/>
            <person name="Van den Hoogen J."/>
            <person name="Gungor B."/>
            <person name="Hartog M."/>
            <person name="Hontelez J."/>
            <person name="Verver J."/>
            <person name="Yang W.-C."/>
            <person name="Schijlen E."/>
            <person name="Repin R."/>
            <person name="Schilthuizen M."/>
            <person name="Schranz E."/>
            <person name="Heidstra R."/>
            <person name="Miyata K."/>
            <person name="Fedorova E."/>
            <person name="Kohlen W."/>
            <person name="Bisseling T."/>
            <person name="Smit S."/>
            <person name="Geurts R."/>
        </authorList>
    </citation>
    <scope>NUCLEOTIDE SEQUENCE [LARGE SCALE GENOMIC DNA]</scope>
    <source>
        <strain evidence="11">cv. WU1-14</strain>
    </source>
</reference>
<name>A0A2P5D6H1_PARAD</name>
<evidence type="ECO:0000256" key="5">
    <source>
        <dbReference type="ARBA" id="ARBA00022833"/>
    </source>
</evidence>
<dbReference type="PANTHER" id="PTHR46144:SF6">
    <property type="entry name" value="C2H2-TYPE DOMAIN-CONTAINING PROTEIN"/>
    <property type="match status" value="1"/>
</dbReference>
<feature type="domain" description="C2H2-type" evidence="8">
    <location>
        <begin position="215"/>
        <end position="239"/>
    </location>
</feature>
<organism evidence="10 11">
    <name type="scientific">Parasponia andersonii</name>
    <name type="common">Sponia andersonii</name>
    <dbReference type="NCBI Taxonomy" id="3476"/>
    <lineage>
        <taxon>Eukaryota</taxon>
        <taxon>Viridiplantae</taxon>
        <taxon>Streptophyta</taxon>
        <taxon>Embryophyta</taxon>
        <taxon>Tracheophyta</taxon>
        <taxon>Spermatophyta</taxon>
        <taxon>Magnoliopsida</taxon>
        <taxon>eudicotyledons</taxon>
        <taxon>Gunneridae</taxon>
        <taxon>Pentapetalae</taxon>
        <taxon>rosids</taxon>
        <taxon>fabids</taxon>
        <taxon>Rosales</taxon>
        <taxon>Cannabaceae</taxon>
        <taxon>Parasponia</taxon>
    </lineage>
</organism>
<keyword evidence="4" id="KW-0863">Zinc-finger</keyword>
<feature type="domain" description="C2H2-type" evidence="8">
    <location>
        <begin position="374"/>
        <end position="398"/>
    </location>
</feature>
<feature type="domain" description="C2H2-type" evidence="8">
    <location>
        <begin position="279"/>
        <end position="303"/>
    </location>
</feature>
<keyword evidence="2" id="KW-0479">Metal-binding</keyword>
<dbReference type="Proteomes" id="UP000237105">
    <property type="component" value="Unassembled WGS sequence"/>
</dbReference>
<keyword evidence="11" id="KW-1185">Reference proteome</keyword>
<dbReference type="SUPFAM" id="SSF57667">
    <property type="entry name" value="beta-beta-alpha zinc fingers"/>
    <property type="match status" value="4"/>
</dbReference>
<feature type="domain" description="U1-type" evidence="9">
    <location>
        <begin position="212"/>
        <end position="246"/>
    </location>
</feature>
<feature type="compositionally biased region" description="Low complexity" evidence="7">
    <location>
        <begin position="316"/>
        <end position="328"/>
    </location>
</feature>
<feature type="domain" description="U1-type" evidence="9">
    <location>
        <begin position="371"/>
        <end position="405"/>
    </location>
</feature>
<comment type="subcellular location">
    <subcellularLocation>
        <location evidence="1">Nucleus</location>
    </subcellularLocation>
</comment>
<dbReference type="EMBL" id="JXTB01000059">
    <property type="protein sequence ID" value="PON68891.1"/>
    <property type="molecule type" value="Genomic_DNA"/>
</dbReference>
<dbReference type="GO" id="GO:0005634">
    <property type="term" value="C:nucleus"/>
    <property type="evidence" value="ECO:0007669"/>
    <property type="project" value="UniProtKB-SubCell"/>
</dbReference>
<evidence type="ECO:0000313" key="11">
    <source>
        <dbReference type="Proteomes" id="UP000237105"/>
    </source>
</evidence>
<dbReference type="SMART" id="SM00355">
    <property type="entry name" value="ZnF_C2H2"/>
    <property type="match status" value="4"/>
</dbReference>
<dbReference type="InterPro" id="IPR013087">
    <property type="entry name" value="Znf_C2H2_type"/>
</dbReference>
<proteinExistence type="predicted"/>
<comment type="caution">
    <text evidence="10">The sequence shown here is derived from an EMBL/GenBank/DDBJ whole genome shotgun (WGS) entry which is preliminary data.</text>
</comment>
<evidence type="ECO:0000256" key="1">
    <source>
        <dbReference type="ARBA" id="ARBA00004123"/>
    </source>
</evidence>
<evidence type="ECO:0000259" key="9">
    <source>
        <dbReference type="SMART" id="SM00451"/>
    </source>
</evidence>
<protein>
    <submittedName>
        <fullName evidence="10">Zinc finger protein</fullName>
    </submittedName>
</protein>
<dbReference type="SMART" id="SM00451">
    <property type="entry name" value="ZnF_U1"/>
    <property type="match status" value="4"/>
</dbReference>